<dbReference type="InterPro" id="IPR039537">
    <property type="entry name" value="Retrotran_Ty1/copia-like"/>
</dbReference>
<dbReference type="GO" id="GO:0005524">
    <property type="term" value="F:ATP binding"/>
    <property type="evidence" value="ECO:0007669"/>
    <property type="project" value="UniProtKB-KW"/>
</dbReference>
<dbReference type="PANTHER" id="PTHR42648">
    <property type="entry name" value="TRANSPOSASE, PUTATIVE-RELATED"/>
    <property type="match status" value="1"/>
</dbReference>
<dbReference type="STRING" id="200324.A0A2N5VTA7"/>
<dbReference type="Pfam" id="PF07727">
    <property type="entry name" value="RVT_2"/>
    <property type="match status" value="1"/>
</dbReference>
<dbReference type="InterPro" id="IPR001584">
    <property type="entry name" value="Integrase_cat-core"/>
</dbReference>
<keyword evidence="2" id="KW-0815">Transposition</keyword>
<evidence type="ECO:0000256" key="21">
    <source>
        <dbReference type="ARBA" id="ARBA00049244"/>
    </source>
</evidence>
<keyword evidence="12" id="KW-0460">Magnesium</keyword>
<dbReference type="GO" id="GO:0032196">
    <property type="term" value="P:transposition"/>
    <property type="evidence" value="ECO:0007669"/>
    <property type="project" value="UniProtKB-KW"/>
</dbReference>
<organism evidence="24 25">
    <name type="scientific">Puccinia coronata f. sp. avenae</name>
    <dbReference type="NCBI Taxonomy" id="200324"/>
    <lineage>
        <taxon>Eukaryota</taxon>
        <taxon>Fungi</taxon>
        <taxon>Dikarya</taxon>
        <taxon>Basidiomycota</taxon>
        <taxon>Pucciniomycotina</taxon>
        <taxon>Pucciniomycetes</taxon>
        <taxon>Pucciniales</taxon>
        <taxon>Pucciniaceae</taxon>
        <taxon>Puccinia</taxon>
    </lineage>
</organism>
<evidence type="ECO:0000256" key="5">
    <source>
        <dbReference type="ARBA" id="ARBA00022695"/>
    </source>
</evidence>
<evidence type="ECO:0000256" key="14">
    <source>
        <dbReference type="ARBA" id="ARBA00022908"/>
    </source>
</evidence>
<keyword evidence="3" id="KW-1188">Viral release from host cell</keyword>
<sequence>MWRSDAWARRVLSDKLPCQYYFEWGHWLLDCPLFRGKKAPIGDPRLANPHFKLRKSSVCHPALRRASPPSQAGRSPANVASVQQQGNEQDVALLDSGATDSVTNDVSLFTSLRPTTMNLIVASTDWFPVRKVGDVVLPTPNGSLRISNVLFCLNIKGTIISVGKFKALDGKVEWDGDKYLLVQDGVIFSSIKSQNHCFIPILHPKSQVCAVALEPRLLHERVGHFSLRILHRTIKAGAIRDPPKLGSFHLKGCCDTCALMKSTHLPVKLPSRDICMEPGDVIAADVVGPYKAAIDGSQYFLTVQDLASGLVSAILMKTKGEATKELIRWLGQFVNLSKWAIRRIGTDNAFEFATSKELADFVLRMGIVHEKSALYEHHQNGAVERTNRTLTEMCRALIHTRGLPPTLWSYAVRHAAYIFNRLLHVGKASTPLEAVLGIRPTLDMLRVFGCVAYAHDHTHLKQVVPYAGKFRHVGILTDSKGWLLWSEDTGKVITEESVRFEEGPILAPVYGLSADAETEAVISAIECHTLGNFKLGDTLDEQDAVVALLESRDPYGADSPTYVEAIGSPDAVDWQAAMQEEMDSLRDLEVHVEVDPPADKKKLLKSRWLLGTKRTMNGDIKRRKAPKYQWPTASFDVKTAYLHSKIDDDIWVQPPPGHPITPGKVWKLCKALYGTKQAGRCWWLHLRDALAGAGFQVGSEDMSTYVYRDGSDIAFLWIHVDDGLLIGSSDGLMGKLKVVLSKLVTVKWDKELASLVGIRIRQIPEGYTLQQPALISKLLTMDDSSATSNVPLADTTLVSNPLTTPDRNYLLIIGVLLYLAQGTRPDISFATHYLARFSLNPDNSHWTAVKKLVAYVCATRHFELQVYRGRMDRH</sequence>
<keyword evidence="25" id="KW-1185">Reference proteome</keyword>
<keyword evidence="7" id="KW-0479">Metal-binding</keyword>
<gene>
    <name evidence="24" type="ORF">PCANC_09768</name>
</gene>
<dbReference type="Pfam" id="PF25597">
    <property type="entry name" value="SH3_retrovirus"/>
    <property type="match status" value="1"/>
</dbReference>
<keyword evidence="17" id="KW-0917">Virion maturation</keyword>
<dbReference type="InterPro" id="IPR054722">
    <property type="entry name" value="PolX-like_BBD"/>
</dbReference>
<evidence type="ECO:0000256" key="9">
    <source>
        <dbReference type="ARBA" id="ARBA00022759"/>
    </source>
</evidence>
<feature type="compositionally biased region" description="Polar residues" evidence="22">
    <location>
        <begin position="68"/>
        <end position="82"/>
    </location>
</feature>
<keyword evidence="4" id="KW-0645">Protease</keyword>
<evidence type="ECO:0000256" key="15">
    <source>
        <dbReference type="ARBA" id="ARBA00022918"/>
    </source>
</evidence>
<dbReference type="GO" id="GO:0006310">
    <property type="term" value="P:DNA recombination"/>
    <property type="evidence" value="ECO:0007669"/>
    <property type="project" value="UniProtKB-KW"/>
</dbReference>
<dbReference type="GO" id="GO:0003723">
    <property type="term" value="F:RNA binding"/>
    <property type="evidence" value="ECO:0007669"/>
    <property type="project" value="UniProtKB-KW"/>
</dbReference>
<keyword evidence="16" id="KW-0808">Transferase</keyword>
<dbReference type="PANTHER" id="PTHR42648:SF11">
    <property type="entry name" value="TRANSPOSON TY4-P GAG-POL POLYPROTEIN"/>
    <property type="match status" value="1"/>
</dbReference>
<dbReference type="InterPro" id="IPR013103">
    <property type="entry name" value="RVT_2"/>
</dbReference>
<evidence type="ECO:0000256" key="11">
    <source>
        <dbReference type="ARBA" id="ARBA00022840"/>
    </source>
</evidence>
<keyword evidence="10" id="KW-0378">Hydrolase</keyword>
<reference evidence="24 25" key="1">
    <citation type="submission" date="2017-11" db="EMBL/GenBank/DDBJ databases">
        <title>De novo assembly and phasing of dikaryotic genomes from two isolates of Puccinia coronata f. sp. avenae, the causal agent of oat crown rust.</title>
        <authorList>
            <person name="Miller M.E."/>
            <person name="Zhang Y."/>
            <person name="Omidvar V."/>
            <person name="Sperschneider J."/>
            <person name="Schwessinger B."/>
            <person name="Raley C."/>
            <person name="Palmer J.M."/>
            <person name="Garnica D."/>
            <person name="Upadhyaya N."/>
            <person name="Rathjen J."/>
            <person name="Taylor J.M."/>
            <person name="Park R.F."/>
            <person name="Dodds P.N."/>
            <person name="Hirsch C.D."/>
            <person name="Kianian S.F."/>
            <person name="Figueroa M."/>
        </authorList>
    </citation>
    <scope>NUCLEOTIDE SEQUENCE [LARGE SCALE GENOMIC DNA]</scope>
    <source>
        <strain evidence="24">12NC29</strain>
    </source>
</reference>
<dbReference type="InterPro" id="IPR036397">
    <property type="entry name" value="RNaseH_sf"/>
</dbReference>
<keyword evidence="6" id="KW-0540">Nuclease</keyword>
<protein>
    <recommendedName>
        <fullName evidence="23">Integrase catalytic domain-containing protein</fullName>
    </recommendedName>
</protein>
<evidence type="ECO:0000256" key="10">
    <source>
        <dbReference type="ARBA" id="ARBA00022801"/>
    </source>
</evidence>
<evidence type="ECO:0000256" key="3">
    <source>
        <dbReference type="ARBA" id="ARBA00022612"/>
    </source>
</evidence>
<evidence type="ECO:0000256" key="22">
    <source>
        <dbReference type="SAM" id="MobiDB-lite"/>
    </source>
</evidence>
<evidence type="ECO:0000256" key="16">
    <source>
        <dbReference type="ARBA" id="ARBA00022932"/>
    </source>
</evidence>
<evidence type="ECO:0000313" key="24">
    <source>
        <dbReference type="EMBL" id="PLW53210.1"/>
    </source>
</evidence>
<comment type="caution">
    <text evidence="24">The sequence shown here is derived from an EMBL/GenBank/DDBJ whole genome shotgun (WGS) entry which is preliminary data.</text>
</comment>
<evidence type="ECO:0000313" key="25">
    <source>
        <dbReference type="Proteomes" id="UP000235388"/>
    </source>
</evidence>
<keyword evidence="14" id="KW-0229">DNA integration</keyword>
<evidence type="ECO:0000256" key="6">
    <source>
        <dbReference type="ARBA" id="ARBA00022722"/>
    </source>
</evidence>
<dbReference type="Proteomes" id="UP000235388">
    <property type="component" value="Unassembled WGS sequence"/>
</dbReference>
<accession>A0A2N5VTA7</accession>
<comment type="function">
    <text evidence="1">The aspartyl protease (PR) mediates the proteolytic cleavages of the Gag and Gag-Pol polyproteins after assembly of the VLP.</text>
</comment>
<dbReference type="GO" id="GO:0004519">
    <property type="term" value="F:endonuclease activity"/>
    <property type="evidence" value="ECO:0007669"/>
    <property type="project" value="UniProtKB-KW"/>
</dbReference>
<evidence type="ECO:0000256" key="2">
    <source>
        <dbReference type="ARBA" id="ARBA00022578"/>
    </source>
</evidence>
<evidence type="ECO:0000256" key="8">
    <source>
        <dbReference type="ARBA" id="ARBA00022741"/>
    </source>
</evidence>
<evidence type="ECO:0000256" key="13">
    <source>
        <dbReference type="ARBA" id="ARBA00022884"/>
    </source>
</evidence>
<evidence type="ECO:0000256" key="4">
    <source>
        <dbReference type="ARBA" id="ARBA00022670"/>
    </source>
</evidence>
<dbReference type="Pfam" id="PF22936">
    <property type="entry name" value="Pol_BBD"/>
    <property type="match status" value="1"/>
</dbReference>
<keyword evidence="19" id="KW-0511">Multifunctional enzyme</keyword>
<comment type="catalytic activity">
    <reaction evidence="20">
        <text>DNA(n) + a 2'-deoxyribonucleoside 5'-triphosphate = DNA(n+1) + diphosphate</text>
        <dbReference type="Rhea" id="RHEA:22508"/>
        <dbReference type="Rhea" id="RHEA-COMP:17339"/>
        <dbReference type="Rhea" id="RHEA-COMP:17340"/>
        <dbReference type="ChEBI" id="CHEBI:33019"/>
        <dbReference type="ChEBI" id="CHEBI:61560"/>
        <dbReference type="ChEBI" id="CHEBI:173112"/>
        <dbReference type="EC" id="2.7.7.49"/>
    </reaction>
</comment>
<evidence type="ECO:0000256" key="1">
    <source>
        <dbReference type="ARBA" id="ARBA00002180"/>
    </source>
</evidence>
<keyword evidence="5" id="KW-0548">Nucleotidyltransferase</keyword>
<proteinExistence type="predicted"/>
<dbReference type="SUPFAM" id="SSF53098">
    <property type="entry name" value="Ribonuclease H-like"/>
    <property type="match status" value="1"/>
</dbReference>
<name>A0A2N5VTA7_9BASI</name>
<dbReference type="GO" id="GO:0006508">
    <property type="term" value="P:proteolysis"/>
    <property type="evidence" value="ECO:0007669"/>
    <property type="project" value="UniProtKB-KW"/>
</dbReference>
<dbReference type="GO" id="GO:0046872">
    <property type="term" value="F:metal ion binding"/>
    <property type="evidence" value="ECO:0007669"/>
    <property type="project" value="UniProtKB-KW"/>
</dbReference>
<keyword evidence="9" id="KW-0255">Endonuclease</keyword>
<evidence type="ECO:0000256" key="19">
    <source>
        <dbReference type="ARBA" id="ARBA00023268"/>
    </source>
</evidence>
<dbReference type="Gene3D" id="3.30.420.10">
    <property type="entry name" value="Ribonuclease H-like superfamily/Ribonuclease H"/>
    <property type="match status" value="1"/>
</dbReference>
<dbReference type="GO" id="GO:0005634">
    <property type="term" value="C:nucleus"/>
    <property type="evidence" value="ECO:0007669"/>
    <property type="project" value="UniProtKB-ARBA"/>
</dbReference>
<evidence type="ECO:0000259" key="23">
    <source>
        <dbReference type="PROSITE" id="PS50994"/>
    </source>
</evidence>
<keyword evidence="18" id="KW-0233">DNA recombination</keyword>
<dbReference type="GO" id="GO:0003887">
    <property type="term" value="F:DNA-directed DNA polymerase activity"/>
    <property type="evidence" value="ECO:0007669"/>
    <property type="project" value="UniProtKB-KW"/>
</dbReference>
<keyword evidence="16" id="KW-0239">DNA-directed DNA polymerase</keyword>
<feature type="domain" description="Integrase catalytic" evidence="23">
    <location>
        <begin position="274"/>
        <end position="439"/>
    </location>
</feature>
<dbReference type="EMBL" id="PGCJ01000066">
    <property type="protein sequence ID" value="PLW53210.1"/>
    <property type="molecule type" value="Genomic_DNA"/>
</dbReference>
<dbReference type="AlphaFoldDB" id="A0A2N5VTA7"/>
<dbReference type="GO" id="GO:0008233">
    <property type="term" value="F:peptidase activity"/>
    <property type="evidence" value="ECO:0007669"/>
    <property type="project" value="UniProtKB-KW"/>
</dbReference>
<keyword evidence="13" id="KW-0694">RNA-binding</keyword>
<keyword evidence="8" id="KW-0547">Nucleotide-binding</keyword>
<dbReference type="InterPro" id="IPR057670">
    <property type="entry name" value="SH3_retrovirus"/>
</dbReference>
<dbReference type="PROSITE" id="PS50994">
    <property type="entry name" value="INTEGRASE"/>
    <property type="match status" value="1"/>
</dbReference>
<comment type="catalytic activity">
    <reaction evidence="21">
        <text>DNA(n) + a 2'-deoxyribonucleoside 5'-triphosphate = DNA(n+1) + diphosphate</text>
        <dbReference type="Rhea" id="RHEA:22508"/>
        <dbReference type="Rhea" id="RHEA-COMP:17339"/>
        <dbReference type="Rhea" id="RHEA-COMP:17340"/>
        <dbReference type="ChEBI" id="CHEBI:33019"/>
        <dbReference type="ChEBI" id="CHEBI:61560"/>
        <dbReference type="ChEBI" id="CHEBI:173112"/>
        <dbReference type="EC" id="2.7.7.7"/>
    </reaction>
</comment>
<evidence type="ECO:0000256" key="17">
    <source>
        <dbReference type="ARBA" id="ARBA00023113"/>
    </source>
</evidence>
<evidence type="ECO:0000256" key="18">
    <source>
        <dbReference type="ARBA" id="ARBA00023172"/>
    </source>
</evidence>
<dbReference type="GO" id="GO:0015074">
    <property type="term" value="P:DNA integration"/>
    <property type="evidence" value="ECO:0007669"/>
    <property type="project" value="UniProtKB-KW"/>
</dbReference>
<dbReference type="InterPro" id="IPR012337">
    <property type="entry name" value="RNaseH-like_sf"/>
</dbReference>
<keyword evidence="11" id="KW-0067">ATP-binding</keyword>
<dbReference type="GO" id="GO:0003964">
    <property type="term" value="F:RNA-directed DNA polymerase activity"/>
    <property type="evidence" value="ECO:0007669"/>
    <property type="project" value="UniProtKB-KW"/>
</dbReference>
<evidence type="ECO:0000256" key="20">
    <source>
        <dbReference type="ARBA" id="ARBA00048173"/>
    </source>
</evidence>
<evidence type="ECO:0000256" key="7">
    <source>
        <dbReference type="ARBA" id="ARBA00022723"/>
    </source>
</evidence>
<dbReference type="OrthoDB" id="3251181at2759"/>
<evidence type="ECO:0000256" key="12">
    <source>
        <dbReference type="ARBA" id="ARBA00022842"/>
    </source>
</evidence>
<keyword evidence="15" id="KW-0695">RNA-directed DNA polymerase</keyword>
<feature type="region of interest" description="Disordered" evidence="22">
    <location>
        <begin position="63"/>
        <end position="82"/>
    </location>
</feature>